<gene>
    <name evidence="1" type="ORF">JOF45_001145</name>
</gene>
<reference evidence="1 2" key="1">
    <citation type="submission" date="2021-03" db="EMBL/GenBank/DDBJ databases">
        <title>Sequencing the genomes of 1000 actinobacteria strains.</title>
        <authorList>
            <person name="Klenk H.-P."/>
        </authorList>
    </citation>
    <scope>NUCLEOTIDE SEQUENCE [LARGE SCALE GENOMIC DNA]</scope>
    <source>
        <strain evidence="1 2">DSM 12544</strain>
    </source>
</reference>
<accession>A0ABS4T101</accession>
<evidence type="ECO:0000313" key="1">
    <source>
        <dbReference type="EMBL" id="MBP2318126.1"/>
    </source>
</evidence>
<keyword evidence="2" id="KW-1185">Reference proteome</keyword>
<dbReference type="EMBL" id="JAGINX010000001">
    <property type="protein sequence ID" value="MBP2318126.1"/>
    <property type="molecule type" value="Genomic_DNA"/>
</dbReference>
<protein>
    <submittedName>
        <fullName evidence="1">Uncharacterized protein</fullName>
    </submittedName>
</protein>
<sequence length="95" mass="9808">MSDDLSAPSQAVLLADGLGCAAAVSVPGVYRMVDPELTTQAAVRTGLSVTSGVCLFGAVNCPRWALRSTAVMNAGWVGACLYSLRKQHTLLGRGV</sequence>
<evidence type="ECO:0000313" key="2">
    <source>
        <dbReference type="Proteomes" id="UP001519331"/>
    </source>
</evidence>
<organism evidence="1 2">
    <name type="scientific">Nesterenkonia lacusekhoensis</name>
    <dbReference type="NCBI Taxonomy" id="150832"/>
    <lineage>
        <taxon>Bacteria</taxon>
        <taxon>Bacillati</taxon>
        <taxon>Actinomycetota</taxon>
        <taxon>Actinomycetes</taxon>
        <taxon>Micrococcales</taxon>
        <taxon>Micrococcaceae</taxon>
        <taxon>Nesterenkonia</taxon>
    </lineage>
</organism>
<name>A0ABS4T101_9MICC</name>
<comment type="caution">
    <text evidence="1">The sequence shown here is derived from an EMBL/GenBank/DDBJ whole genome shotgun (WGS) entry which is preliminary data.</text>
</comment>
<dbReference type="Proteomes" id="UP001519331">
    <property type="component" value="Unassembled WGS sequence"/>
</dbReference>
<proteinExistence type="predicted"/>